<accession>A0A9P9IAV8</accession>
<evidence type="ECO:0000313" key="3">
    <source>
        <dbReference type="Proteomes" id="UP000717696"/>
    </source>
</evidence>
<keyword evidence="3" id="KW-1185">Reference proteome</keyword>
<proteinExistence type="predicted"/>
<feature type="chain" id="PRO_5040168432" description="Amine oxidase domain-containing protein" evidence="1">
    <location>
        <begin position="24"/>
        <end position="475"/>
    </location>
</feature>
<dbReference type="Gene3D" id="3.30.70.1990">
    <property type="match status" value="1"/>
</dbReference>
<dbReference type="PANTHER" id="PTHR42923:SF26">
    <property type="entry name" value="FMN REDUCTASE LOT6, PUTATIVE (AFU_ORTHOLOGUE AFUA_7G06600)-RELATED"/>
    <property type="match status" value="1"/>
</dbReference>
<name>A0A9P9IAV8_9HYPO</name>
<protein>
    <recommendedName>
        <fullName evidence="4">Amine oxidase domain-containing protein</fullName>
    </recommendedName>
</protein>
<feature type="signal peptide" evidence="1">
    <location>
        <begin position="1"/>
        <end position="23"/>
    </location>
</feature>
<dbReference type="Gene3D" id="1.10.405.20">
    <property type="match status" value="1"/>
</dbReference>
<dbReference type="InterPro" id="IPR036188">
    <property type="entry name" value="FAD/NAD-bd_sf"/>
</dbReference>
<dbReference type="GO" id="GO:0016491">
    <property type="term" value="F:oxidoreductase activity"/>
    <property type="evidence" value="ECO:0007669"/>
    <property type="project" value="TreeGrafter"/>
</dbReference>
<keyword evidence="1" id="KW-0732">Signal</keyword>
<dbReference type="PANTHER" id="PTHR42923">
    <property type="entry name" value="PROTOPORPHYRINOGEN OXIDASE"/>
    <property type="match status" value="1"/>
</dbReference>
<comment type="caution">
    <text evidence="2">The sequence shown here is derived from an EMBL/GenBank/DDBJ whole genome shotgun (WGS) entry which is preliminary data.</text>
</comment>
<dbReference type="OrthoDB" id="68575at2759"/>
<organism evidence="2 3">
    <name type="scientific">Dactylonectria estremocensis</name>
    <dbReference type="NCBI Taxonomy" id="1079267"/>
    <lineage>
        <taxon>Eukaryota</taxon>
        <taxon>Fungi</taxon>
        <taxon>Dikarya</taxon>
        <taxon>Ascomycota</taxon>
        <taxon>Pezizomycotina</taxon>
        <taxon>Sordariomycetes</taxon>
        <taxon>Hypocreomycetidae</taxon>
        <taxon>Hypocreales</taxon>
        <taxon>Nectriaceae</taxon>
        <taxon>Dactylonectria</taxon>
    </lineage>
</organism>
<evidence type="ECO:0000313" key="2">
    <source>
        <dbReference type="EMBL" id="KAH7112969.1"/>
    </source>
</evidence>
<dbReference type="Proteomes" id="UP000717696">
    <property type="component" value="Unassembled WGS sequence"/>
</dbReference>
<dbReference type="Pfam" id="PF13450">
    <property type="entry name" value="NAD_binding_8"/>
    <property type="match status" value="1"/>
</dbReference>
<evidence type="ECO:0000256" key="1">
    <source>
        <dbReference type="SAM" id="SignalP"/>
    </source>
</evidence>
<gene>
    <name evidence="2" type="ORF">B0J13DRAFT_657438</name>
</gene>
<dbReference type="InterPro" id="IPR050464">
    <property type="entry name" value="Zeta_carotene_desat/Oxidored"/>
</dbReference>
<dbReference type="EMBL" id="JAGMUU010000048">
    <property type="protein sequence ID" value="KAH7112969.1"/>
    <property type="molecule type" value="Genomic_DNA"/>
</dbReference>
<dbReference type="Gene3D" id="3.50.50.60">
    <property type="entry name" value="FAD/NAD(P)-binding domain"/>
    <property type="match status" value="1"/>
</dbReference>
<evidence type="ECO:0008006" key="4">
    <source>
        <dbReference type="Google" id="ProtNLM"/>
    </source>
</evidence>
<reference evidence="2" key="1">
    <citation type="journal article" date="2021" name="Nat. Commun.">
        <title>Genetic determinants of endophytism in the Arabidopsis root mycobiome.</title>
        <authorList>
            <person name="Mesny F."/>
            <person name="Miyauchi S."/>
            <person name="Thiergart T."/>
            <person name="Pickel B."/>
            <person name="Atanasova L."/>
            <person name="Karlsson M."/>
            <person name="Huettel B."/>
            <person name="Barry K.W."/>
            <person name="Haridas S."/>
            <person name="Chen C."/>
            <person name="Bauer D."/>
            <person name="Andreopoulos W."/>
            <person name="Pangilinan J."/>
            <person name="LaButti K."/>
            <person name="Riley R."/>
            <person name="Lipzen A."/>
            <person name="Clum A."/>
            <person name="Drula E."/>
            <person name="Henrissat B."/>
            <person name="Kohler A."/>
            <person name="Grigoriev I.V."/>
            <person name="Martin F.M."/>
            <person name="Hacquard S."/>
        </authorList>
    </citation>
    <scope>NUCLEOTIDE SEQUENCE</scope>
    <source>
        <strain evidence="2">MPI-CAGE-AT-0021</strain>
    </source>
</reference>
<sequence length="475" mass="51857">MLVKTPSLLTAAGVVALSSIIAATPVTNIISKDVVVVGGGAAGAYAAVRLREDYGQSIVLIEKEGLLGGAVNTWTDPKTGTPYELGVEAFLDYGKAREFFARFNVSVNPSTQESVITRHADFTTGHWVNYTAPTAAEQFAAFEKYVKLAEQYEDMMLPGLWNFPVPGSIPEDLLLNFGDFAKKHGIEAAVPRIWEIAAVSLGDLKTQPTFYVLQSFPAPLARVFIGKGQTLYVASHRNQDIYDKVSQLLGDDVLYSSVVVRGHRTSKAVKVVAKHKDGHLTEIRAKRLLIAIPPTVANLSPFSLDKHEFRVLSKTLFTQAYAGGVASSNLPLNTSVINTAASGDWLDYPNFSLQQWYKSMDSAASYHKVMMFGDESLDSKGAKTVVEQSYKRLVEAGSLPEASGKGLEWLEFAEHGSVNVRSSLEDLKAGFIQELYSLQGHLSTWYTGAAWSAQLHTPTWAFSDTVVPRLVESLN</sequence>
<dbReference type="SUPFAM" id="SSF51905">
    <property type="entry name" value="FAD/NAD(P)-binding domain"/>
    <property type="match status" value="1"/>
</dbReference>
<dbReference type="AlphaFoldDB" id="A0A9P9IAV8"/>